<feature type="transmembrane region" description="Helical" evidence="7">
    <location>
        <begin position="139"/>
        <end position="161"/>
    </location>
</feature>
<keyword evidence="10" id="KW-1185">Reference proteome</keyword>
<feature type="transmembrane region" description="Helical" evidence="7">
    <location>
        <begin position="183"/>
        <end position="208"/>
    </location>
</feature>
<keyword evidence="2 7" id="KW-0812">Transmembrane</keyword>
<evidence type="ECO:0000256" key="5">
    <source>
        <dbReference type="ARBA" id="ARBA00038359"/>
    </source>
</evidence>
<evidence type="ECO:0000313" key="10">
    <source>
        <dbReference type="Proteomes" id="UP001321760"/>
    </source>
</evidence>
<dbReference type="PANTHER" id="PTHR33048:SF47">
    <property type="entry name" value="INTEGRAL MEMBRANE PROTEIN-RELATED"/>
    <property type="match status" value="1"/>
</dbReference>
<feature type="region of interest" description="Disordered" evidence="6">
    <location>
        <begin position="304"/>
        <end position="333"/>
    </location>
</feature>
<dbReference type="GO" id="GO:0016020">
    <property type="term" value="C:membrane"/>
    <property type="evidence" value="ECO:0007669"/>
    <property type="project" value="UniProtKB-SubCell"/>
</dbReference>
<reference evidence="9" key="1">
    <citation type="journal article" date="2023" name="Mol. Phylogenet. Evol.">
        <title>Genome-scale phylogeny and comparative genomics of the fungal order Sordariales.</title>
        <authorList>
            <person name="Hensen N."/>
            <person name="Bonometti L."/>
            <person name="Westerberg I."/>
            <person name="Brannstrom I.O."/>
            <person name="Guillou S."/>
            <person name="Cros-Aarteil S."/>
            <person name="Calhoun S."/>
            <person name="Haridas S."/>
            <person name="Kuo A."/>
            <person name="Mondo S."/>
            <person name="Pangilinan J."/>
            <person name="Riley R."/>
            <person name="LaButti K."/>
            <person name="Andreopoulos B."/>
            <person name="Lipzen A."/>
            <person name="Chen C."/>
            <person name="Yan M."/>
            <person name="Daum C."/>
            <person name="Ng V."/>
            <person name="Clum A."/>
            <person name="Steindorff A."/>
            <person name="Ohm R.A."/>
            <person name="Martin F."/>
            <person name="Silar P."/>
            <person name="Natvig D.O."/>
            <person name="Lalanne C."/>
            <person name="Gautier V."/>
            <person name="Ament-Velasquez S.L."/>
            <person name="Kruys A."/>
            <person name="Hutchinson M.I."/>
            <person name="Powell A.J."/>
            <person name="Barry K."/>
            <person name="Miller A.N."/>
            <person name="Grigoriev I.V."/>
            <person name="Debuchy R."/>
            <person name="Gladieux P."/>
            <person name="Hiltunen Thoren M."/>
            <person name="Johannesson H."/>
        </authorList>
    </citation>
    <scope>NUCLEOTIDE SEQUENCE</scope>
    <source>
        <strain evidence="9">PSN243</strain>
    </source>
</reference>
<dbReference type="InterPro" id="IPR049326">
    <property type="entry name" value="Rhodopsin_dom_fungi"/>
</dbReference>
<keyword evidence="4 7" id="KW-0472">Membrane</keyword>
<feature type="transmembrane region" description="Helical" evidence="7">
    <location>
        <begin position="61"/>
        <end position="81"/>
    </location>
</feature>
<dbReference type="AlphaFoldDB" id="A0AAV9GZ89"/>
<name>A0AAV9GZ89_9PEZI</name>
<dbReference type="InterPro" id="IPR052337">
    <property type="entry name" value="SAT4-like"/>
</dbReference>
<evidence type="ECO:0000313" key="9">
    <source>
        <dbReference type="EMBL" id="KAK4452488.1"/>
    </source>
</evidence>
<accession>A0AAV9GZ89</accession>
<sequence>MDELAARTTSPLQQFGLAINFFFPALAFIVLALRLYGKAAARSQGPGTFRHPSTLLGPDDVFACLAMLISIGLTIGSYYWIKTNYVGIDRDNIPPFNPRVAFIWTYVVHILYYPTMALVKSAVLIFLLRLGGHTRRLRVVIHSLNIINLAFMVAVLVGSVVQCRPIPFMWDKSIPGGTCFNQAAFYLIQSGLNLVTDAFTLGLPIWVFRYSTTMGRRMKLATLYVFLLGFIVTLVGIARFVFLYLLFYSNAVECLEYYTMSFCLSAVETNLGIVCACAPTLRGLIRTWFPRALNANANLNETDDPFTDAKSSSAAGTRDSGVQGKPGFNTSEYEKDGRGRVLCSHAAVGGLGLTPSEEDIMRSNGVLRTTDRVVDPADVCSLRTDSTIGDQRDRRGSGGSY</sequence>
<feature type="transmembrane region" description="Helical" evidence="7">
    <location>
        <begin position="12"/>
        <end position="33"/>
    </location>
</feature>
<evidence type="ECO:0000256" key="4">
    <source>
        <dbReference type="ARBA" id="ARBA00023136"/>
    </source>
</evidence>
<feature type="transmembrane region" description="Helical" evidence="7">
    <location>
        <begin position="101"/>
        <end position="127"/>
    </location>
</feature>
<feature type="domain" description="Rhodopsin" evidence="8">
    <location>
        <begin position="55"/>
        <end position="286"/>
    </location>
</feature>
<evidence type="ECO:0000256" key="3">
    <source>
        <dbReference type="ARBA" id="ARBA00022989"/>
    </source>
</evidence>
<evidence type="ECO:0000259" key="8">
    <source>
        <dbReference type="Pfam" id="PF20684"/>
    </source>
</evidence>
<evidence type="ECO:0000256" key="6">
    <source>
        <dbReference type="SAM" id="MobiDB-lite"/>
    </source>
</evidence>
<protein>
    <submittedName>
        <fullName evidence="9">Cfem domain-containing protein</fullName>
    </submittedName>
</protein>
<organism evidence="9 10">
    <name type="scientific">Podospora aff. communis PSN243</name>
    <dbReference type="NCBI Taxonomy" id="3040156"/>
    <lineage>
        <taxon>Eukaryota</taxon>
        <taxon>Fungi</taxon>
        <taxon>Dikarya</taxon>
        <taxon>Ascomycota</taxon>
        <taxon>Pezizomycotina</taxon>
        <taxon>Sordariomycetes</taxon>
        <taxon>Sordariomycetidae</taxon>
        <taxon>Sordariales</taxon>
        <taxon>Podosporaceae</taxon>
        <taxon>Podospora</taxon>
    </lineage>
</organism>
<dbReference type="PANTHER" id="PTHR33048">
    <property type="entry name" value="PTH11-LIKE INTEGRAL MEMBRANE PROTEIN (AFU_ORTHOLOGUE AFUA_5G11245)"/>
    <property type="match status" value="1"/>
</dbReference>
<comment type="similarity">
    <text evidence="5">Belongs to the SAT4 family.</text>
</comment>
<comment type="subcellular location">
    <subcellularLocation>
        <location evidence="1">Membrane</location>
        <topology evidence="1">Multi-pass membrane protein</topology>
    </subcellularLocation>
</comment>
<keyword evidence="3 7" id="KW-1133">Transmembrane helix</keyword>
<evidence type="ECO:0000256" key="7">
    <source>
        <dbReference type="SAM" id="Phobius"/>
    </source>
</evidence>
<proteinExistence type="inferred from homology"/>
<comment type="caution">
    <text evidence="9">The sequence shown here is derived from an EMBL/GenBank/DDBJ whole genome shotgun (WGS) entry which is preliminary data.</text>
</comment>
<feature type="transmembrane region" description="Helical" evidence="7">
    <location>
        <begin position="220"/>
        <end position="245"/>
    </location>
</feature>
<dbReference type="Pfam" id="PF20684">
    <property type="entry name" value="Fung_rhodopsin"/>
    <property type="match status" value="1"/>
</dbReference>
<gene>
    <name evidence="9" type="ORF">QBC34DRAFT_398911</name>
</gene>
<evidence type="ECO:0000256" key="2">
    <source>
        <dbReference type="ARBA" id="ARBA00022692"/>
    </source>
</evidence>
<reference evidence="9" key="2">
    <citation type="submission" date="2023-05" db="EMBL/GenBank/DDBJ databases">
        <authorList>
            <consortium name="Lawrence Berkeley National Laboratory"/>
            <person name="Steindorff A."/>
            <person name="Hensen N."/>
            <person name="Bonometti L."/>
            <person name="Westerberg I."/>
            <person name="Brannstrom I.O."/>
            <person name="Guillou S."/>
            <person name="Cros-Aarteil S."/>
            <person name="Calhoun S."/>
            <person name="Haridas S."/>
            <person name="Kuo A."/>
            <person name="Mondo S."/>
            <person name="Pangilinan J."/>
            <person name="Riley R."/>
            <person name="Labutti K."/>
            <person name="Andreopoulos B."/>
            <person name="Lipzen A."/>
            <person name="Chen C."/>
            <person name="Yanf M."/>
            <person name="Daum C."/>
            <person name="Ng V."/>
            <person name="Clum A."/>
            <person name="Ohm R."/>
            <person name="Martin F."/>
            <person name="Silar P."/>
            <person name="Natvig D."/>
            <person name="Lalanne C."/>
            <person name="Gautier V."/>
            <person name="Ament-Velasquez S.L."/>
            <person name="Kruys A."/>
            <person name="Hutchinson M.I."/>
            <person name="Powell A.J."/>
            <person name="Barry K."/>
            <person name="Miller A.N."/>
            <person name="Grigoriev I.V."/>
            <person name="Debuchy R."/>
            <person name="Gladieux P."/>
            <person name="Thoren M.H."/>
            <person name="Johannesson H."/>
        </authorList>
    </citation>
    <scope>NUCLEOTIDE SEQUENCE</scope>
    <source>
        <strain evidence="9">PSN243</strain>
    </source>
</reference>
<dbReference type="Proteomes" id="UP001321760">
    <property type="component" value="Unassembled WGS sequence"/>
</dbReference>
<dbReference type="EMBL" id="MU865924">
    <property type="protein sequence ID" value="KAK4452488.1"/>
    <property type="molecule type" value="Genomic_DNA"/>
</dbReference>
<evidence type="ECO:0000256" key="1">
    <source>
        <dbReference type="ARBA" id="ARBA00004141"/>
    </source>
</evidence>